<evidence type="ECO:0000313" key="1">
    <source>
        <dbReference type="EMBL" id="GEQ21781.1"/>
    </source>
</evidence>
<sequence>MAKKKQTPPKNDFAFEENNDICSFSDTVPSDGICISSFSFEDDFNNDTSAINTTINKTENSNANSISTESTSSNNTMSFNNRITPVSYGAAPPIDGEAANIKRSYTLRASTIRKINELKSIHPEINVCISSIVDIAIDHYHNHIINEGGIQ</sequence>
<comment type="caution">
    <text evidence="1">The sequence shown here is derived from an EMBL/GenBank/DDBJ whole genome shotgun (WGS) entry which is preliminary data.</text>
</comment>
<organism evidence="1 3">
    <name type="scientific">Clostridium butyricum</name>
    <dbReference type="NCBI Taxonomy" id="1492"/>
    <lineage>
        <taxon>Bacteria</taxon>
        <taxon>Bacillati</taxon>
        <taxon>Bacillota</taxon>
        <taxon>Clostridia</taxon>
        <taxon>Eubacteriales</taxon>
        <taxon>Clostridiaceae</taxon>
        <taxon>Clostridium</taxon>
    </lineage>
</organism>
<dbReference type="RefSeq" id="WP_146868563.1">
    <property type="nucleotide sequence ID" value="NZ_BKBC01000031.1"/>
</dbReference>
<reference evidence="1 3" key="1">
    <citation type="submission" date="2019-07" db="EMBL/GenBank/DDBJ databases">
        <title>Whole genome shotgun sequence of Clostridium butyricum NBRC 3858.</title>
        <authorList>
            <person name="Hosoyama A."/>
            <person name="Uohara A."/>
            <person name="Ohji S."/>
            <person name="Ichikawa N."/>
        </authorList>
    </citation>
    <scope>NUCLEOTIDE SEQUENCE [LARGE SCALE GENOMIC DNA]</scope>
    <source>
        <strain evidence="1 3">NBRC 3858</strain>
    </source>
</reference>
<reference evidence="2 4" key="2">
    <citation type="submission" date="2020-01" db="EMBL/GenBank/DDBJ databases">
        <title>Genome sequence of a 1,3-propanediol producer, Clostridium butyricum S3.</title>
        <authorList>
            <person name="Zhou J."/>
        </authorList>
    </citation>
    <scope>NUCLEOTIDE SEQUENCE [LARGE SCALE GENOMIC DNA]</scope>
    <source>
        <strain evidence="2 4">S3</strain>
    </source>
</reference>
<dbReference type="EMBL" id="WOFV02000013">
    <property type="protein sequence ID" value="NAS17499.1"/>
    <property type="molecule type" value="Genomic_DNA"/>
</dbReference>
<dbReference type="EMBL" id="BKBC01000031">
    <property type="protein sequence ID" value="GEQ21781.1"/>
    <property type="molecule type" value="Genomic_DNA"/>
</dbReference>
<accession>A0A512TNY9</accession>
<gene>
    <name evidence="1" type="ORF">CBU02nite_22870</name>
    <name evidence="2" type="ORF">GND98_006335</name>
</gene>
<name>A0A512TNY9_CLOBU</name>
<evidence type="ECO:0000313" key="4">
    <source>
        <dbReference type="Proteomes" id="UP000474042"/>
    </source>
</evidence>
<dbReference type="Proteomes" id="UP000321089">
    <property type="component" value="Unassembled WGS sequence"/>
</dbReference>
<protein>
    <submittedName>
        <fullName evidence="1">Uncharacterized protein</fullName>
    </submittedName>
</protein>
<dbReference type="AlphaFoldDB" id="A0A512TNY9"/>
<evidence type="ECO:0000313" key="3">
    <source>
        <dbReference type="Proteomes" id="UP000321089"/>
    </source>
</evidence>
<dbReference type="Proteomes" id="UP000474042">
    <property type="component" value="Unassembled WGS sequence"/>
</dbReference>
<evidence type="ECO:0000313" key="2">
    <source>
        <dbReference type="EMBL" id="NAS17499.1"/>
    </source>
</evidence>
<proteinExistence type="predicted"/>